<comment type="subcellular location">
    <subcellularLocation>
        <location evidence="1">Nucleus</location>
    </subcellularLocation>
</comment>
<dbReference type="PROSITE" id="PS00463">
    <property type="entry name" value="ZN2_CY6_FUNGAL_1"/>
    <property type="match status" value="1"/>
</dbReference>
<dbReference type="SMART" id="SM00066">
    <property type="entry name" value="GAL4"/>
    <property type="match status" value="1"/>
</dbReference>
<dbReference type="CDD" id="cd12148">
    <property type="entry name" value="fungal_TF_MHR"/>
    <property type="match status" value="1"/>
</dbReference>
<evidence type="ECO:0000256" key="4">
    <source>
        <dbReference type="ARBA" id="ARBA00023163"/>
    </source>
</evidence>
<keyword evidence="8" id="KW-1185">Reference proteome</keyword>
<dbReference type="GO" id="GO:0006351">
    <property type="term" value="P:DNA-templated transcription"/>
    <property type="evidence" value="ECO:0007669"/>
    <property type="project" value="InterPro"/>
</dbReference>
<dbReference type="InterPro" id="IPR036864">
    <property type="entry name" value="Zn2-C6_fun-type_DNA-bd_sf"/>
</dbReference>
<keyword evidence="4" id="KW-0804">Transcription</keyword>
<dbReference type="PANTHER" id="PTHR47338">
    <property type="entry name" value="ZN(II)2CYS6 TRANSCRIPTION FACTOR (EUROFUNG)-RELATED"/>
    <property type="match status" value="1"/>
</dbReference>
<dbReference type="InterPro" id="IPR050815">
    <property type="entry name" value="TF_fung"/>
</dbReference>
<dbReference type="InterPro" id="IPR001138">
    <property type="entry name" value="Zn2Cys6_DnaBD"/>
</dbReference>
<dbReference type="GO" id="GO:0005634">
    <property type="term" value="C:nucleus"/>
    <property type="evidence" value="ECO:0007669"/>
    <property type="project" value="UniProtKB-SubCell"/>
</dbReference>
<dbReference type="Pfam" id="PF04082">
    <property type="entry name" value="Fungal_trans"/>
    <property type="match status" value="1"/>
</dbReference>
<name>A0A2J6SEH8_9HELO</name>
<dbReference type="Proteomes" id="UP000235371">
    <property type="component" value="Unassembled WGS sequence"/>
</dbReference>
<keyword evidence="5" id="KW-0539">Nucleus</keyword>
<dbReference type="EMBL" id="KZ613936">
    <property type="protein sequence ID" value="PMD49162.1"/>
    <property type="molecule type" value="Genomic_DNA"/>
</dbReference>
<dbReference type="PANTHER" id="PTHR47338:SF16">
    <property type="entry name" value="TRANSCRIPTION FACTOR, PUTATIVE (AFU_ORTHOLOGUE AFUA_2G09360)-RELATED"/>
    <property type="match status" value="1"/>
</dbReference>
<evidence type="ECO:0000256" key="1">
    <source>
        <dbReference type="ARBA" id="ARBA00004123"/>
    </source>
</evidence>
<evidence type="ECO:0000313" key="8">
    <source>
        <dbReference type="Proteomes" id="UP000235371"/>
    </source>
</evidence>
<evidence type="ECO:0000256" key="2">
    <source>
        <dbReference type="ARBA" id="ARBA00022723"/>
    </source>
</evidence>
<dbReference type="Gene3D" id="4.10.240.10">
    <property type="entry name" value="Zn(2)-C6 fungal-type DNA-binding domain"/>
    <property type="match status" value="1"/>
</dbReference>
<sequence>MRVSTACQACRDRRRKCDASQFGVSCTYCSERGIQCTRDSSSNLQAAEPASNASVSNILLPRVMSPQAAAPSSDTLPPPSICLELVNLYFDFIHDQFHSLFHKPTVLEDVKQRRASPVLLLAMMALSARFSSNPFFADINPRERGDRYAEESSRLLNLRDVSLTTAQACVLLGAFSITHGEAQAEAVYYSVACRIANLLNLASKPTSDPVEREVNIRDKVWWSLCMIDVWSSTGVGLARQMPVLDTLPLPMDDVGFLAPRQAEAIPWTVDHGSSLLAHMIKLNRILLEINLLNERTVSGATSGVVLENEVMGLSNALDEWHNSLPPSMHNTPTNLQRYASRGLGRMFVAVYLGYYHFGQLLFYQFLHGDCTGTVLSARFYADRCKSYAESLCEIIYAANSIPSCDVRYTMVGHIMVIASTVQIHTLLFSDNAAQIMTARRRLERNFEILSQLRAYWPTLDICFTRLQAFHKACRSSMDDSFRLDQWMLRFLSEFAEPVDDRIMDRSATEVWSLENIGCSPET</sequence>
<dbReference type="GO" id="GO:0000981">
    <property type="term" value="F:DNA-binding transcription factor activity, RNA polymerase II-specific"/>
    <property type="evidence" value="ECO:0007669"/>
    <property type="project" value="InterPro"/>
</dbReference>
<dbReference type="GeneID" id="36593618"/>
<dbReference type="CDD" id="cd00067">
    <property type="entry name" value="GAL4"/>
    <property type="match status" value="1"/>
</dbReference>
<dbReference type="RefSeq" id="XP_024726066.1">
    <property type="nucleotide sequence ID" value="XM_024885541.1"/>
</dbReference>
<dbReference type="InterPro" id="IPR007219">
    <property type="entry name" value="XnlR_reg_dom"/>
</dbReference>
<dbReference type="OrthoDB" id="1924787at2759"/>
<accession>A0A2J6SEH8</accession>
<evidence type="ECO:0000313" key="7">
    <source>
        <dbReference type="EMBL" id="PMD49162.1"/>
    </source>
</evidence>
<gene>
    <name evidence="7" type="ORF">K444DRAFT_649090</name>
</gene>
<evidence type="ECO:0000256" key="3">
    <source>
        <dbReference type="ARBA" id="ARBA00023015"/>
    </source>
</evidence>
<proteinExistence type="predicted"/>
<dbReference type="PROSITE" id="PS50048">
    <property type="entry name" value="ZN2_CY6_FUNGAL_2"/>
    <property type="match status" value="1"/>
</dbReference>
<evidence type="ECO:0000259" key="6">
    <source>
        <dbReference type="PROSITE" id="PS50048"/>
    </source>
</evidence>
<dbReference type="AlphaFoldDB" id="A0A2J6SEH8"/>
<organism evidence="7 8">
    <name type="scientific">Hyaloscypha bicolor E</name>
    <dbReference type="NCBI Taxonomy" id="1095630"/>
    <lineage>
        <taxon>Eukaryota</taxon>
        <taxon>Fungi</taxon>
        <taxon>Dikarya</taxon>
        <taxon>Ascomycota</taxon>
        <taxon>Pezizomycotina</taxon>
        <taxon>Leotiomycetes</taxon>
        <taxon>Helotiales</taxon>
        <taxon>Hyaloscyphaceae</taxon>
        <taxon>Hyaloscypha</taxon>
        <taxon>Hyaloscypha bicolor</taxon>
    </lineage>
</organism>
<protein>
    <recommendedName>
        <fullName evidence="6">Zn(2)-C6 fungal-type domain-containing protein</fullName>
    </recommendedName>
</protein>
<dbReference type="GO" id="GO:0003677">
    <property type="term" value="F:DNA binding"/>
    <property type="evidence" value="ECO:0007669"/>
    <property type="project" value="InterPro"/>
</dbReference>
<evidence type="ECO:0000256" key="5">
    <source>
        <dbReference type="ARBA" id="ARBA00023242"/>
    </source>
</evidence>
<dbReference type="GO" id="GO:0008270">
    <property type="term" value="F:zinc ion binding"/>
    <property type="evidence" value="ECO:0007669"/>
    <property type="project" value="InterPro"/>
</dbReference>
<keyword evidence="2" id="KW-0479">Metal-binding</keyword>
<dbReference type="SUPFAM" id="SSF57701">
    <property type="entry name" value="Zn2/Cys6 DNA-binding domain"/>
    <property type="match status" value="1"/>
</dbReference>
<feature type="domain" description="Zn(2)-C6 fungal-type" evidence="6">
    <location>
        <begin position="6"/>
        <end position="38"/>
    </location>
</feature>
<dbReference type="Pfam" id="PF00172">
    <property type="entry name" value="Zn_clus"/>
    <property type="match status" value="1"/>
</dbReference>
<reference evidence="7 8" key="1">
    <citation type="submission" date="2016-04" db="EMBL/GenBank/DDBJ databases">
        <title>A degradative enzymes factory behind the ericoid mycorrhizal symbiosis.</title>
        <authorList>
            <consortium name="DOE Joint Genome Institute"/>
            <person name="Martino E."/>
            <person name="Morin E."/>
            <person name="Grelet G."/>
            <person name="Kuo A."/>
            <person name="Kohler A."/>
            <person name="Daghino S."/>
            <person name="Barry K."/>
            <person name="Choi C."/>
            <person name="Cichocki N."/>
            <person name="Clum A."/>
            <person name="Copeland A."/>
            <person name="Hainaut M."/>
            <person name="Haridas S."/>
            <person name="Labutti K."/>
            <person name="Lindquist E."/>
            <person name="Lipzen A."/>
            <person name="Khouja H.-R."/>
            <person name="Murat C."/>
            <person name="Ohm R."/>
            <person name="Olson A."/>
            <person name="Spatafora J."/>
            <person name="Veneault-Fourrey C."/>
            <person name="Henrissat B."/>
            <person name="Grigoriev I."/>
            <person name="Martin F."/>
            <person name="Perotto S."/>
        </authorList>
    </citation>
    <scope>NUCLEOTIDE SEQUENCE [LARGE SCALE GENOMIC DNA]</scope>
    <source>
        <strain evidence="7 8">E</strain>
    </source>
</reference>
<dbReference type="InParanoid" id="A0A2J6SEH8"/>
<keyword evidence="3" id="KW-0805">Transcription regulation</keyword>